<comment type="caution">
    <text evidence="8">The sequence shown here is derived from an EMBL/GenBank/DDBJ whole genome shotgun (WGS) entry which is preliminary data.</text>
</comment>
<dbReference type="Proteomes" id="UP001485043">
    <property type="component" value="Unassembled WGS sequence"/>
</dbReference>
<feature type="domain" description="TNase-like" evidence="7">
    <location>
        <begin position="113"/>
        <end position="263"/>
    </location>
</feature>
<dbReference type="PANTHER" id="PTHR12302:SF2">
    <property type="entry name" value="STAPHYLOCOCCAL NUCLEASE DOMAIN-CONTAINING PROTEIN 1"/>
    <property type="match status" value="1"/>
</dbReference>
<keyword evidence="3" id="KW-0597">Phosphoprotein</keyword>
<organism evidence="8 9">
    <name type="scientific">Apatococcus fuscideae</name>
    <dbReference type="NCBI Taxonomy" id="2026836"/>
    <lineage>
        <taxon>Eukaryota</taxon>
        <taxon>Viridiplantae</taxon>
        <taxon>Chlorophyta</taxon>
        <taxon>core chlorophytes</taxon>
        <taxon>Trebouxiophyceae</taxon>
        <taxon>Chlorellales</taxon>
        <taxon>Chlorellaceae</taxon>
        <taxon>Apatococcus</taxon>
    </lineage>
</organism>
<feature type="domain" description="TNase-like" evidence="7">
    <location>
        <begin position="1"/>
        <end position="100"/>
    </location>
</feature>
<dbReference type="GO" id="GO:0004518">
    <property type="term" value="F:nuclease activity"/>
    <property type="evidence" value="ECO:0007669"/>
    <property type="project" value="TreeGrafter"/>
</dbReference>
<dbReference type="EMBL" id="JALJOV010001900">
    <property type="protein sequence ID" value="KAK9838435.1"/>
    <property type="molecule type" value="Genomic_DNA"/>
</dbReference>
<dbReference type="SUPFAM" id="SSF63748">
    <property type="entry name" value="Tudor/PWWP/MBT"/>
    <property type="match status" value="1"/>
</dbReference>
<dbReference type="PROSITE" id="PS50830">
    <property type="entry name" value="TNASE_3"/>
    <property type="match status" value="3"/>
</dbReference>
<dbReference type="SMART" id="SM00333">
    <property type="entry name" value="TUDOR"/>
    <property type="match status" value="1"/>
</dbReference>
<dbReference type="InterPro" id="IPR016071">
    <property type="entry name" value="Staphylococal_nuclease_OB-fold"/>
</dbReference>
<dbReference type="SMART" id="SM00318">
    <property type="entry name" value="SNc"/>
    <property type="match status" value="3"/>
</dbReference>
<feature type="domain" description="TNase-like" evidence="7">
    <location>
        <begin position="293"/>
        <end position="435"/>
    </location>
</feature>
<dbReference type="FunFam" id="2.40.50.90:FF:000010">
    <property type="entry name" value="Ribonuclease"/>
    <property type="match status" value="1"/>
</dbReference>
<dbReference type="GO" id="GO:0005829">
    <property type="term" value="C:cytosol"/>
    <property type="evidence" value="ECO:0007669"/>
    <property type="project" value="TreeGrafter"/>
</dbReference>
<feature type="non-terminal residue" evidence="8">
    <location>
        <position position="1"/>
    </location>
</feature>
<feature type="region of interest" description="Disordered" evidence="5">
    <location>
        <begin position="434"/>
        <end position="460"/>
    </location>
</feature>
<evidence type="ECO:0000313" key="8">
    <source>
        <dbReference type="EMBL" id="KAK9838435.1"/>
    </source>
</evidence>
<evidence type="ECO:0000256" key="1">
    <source>
        <dbReference type="ARBA" id="ARBA00004496"/>
    </source>
</evidence>
<dbReference type="AlphaFoldDB" id="A0AAW1RXB4"/>
<keyword evidence="9" id="KW-1185">Reference proteome</keyword>
<dbReference type="GO" id="GO:0005634">
    <property type="term" value="C:nucleus"/>
    <property type="evidence" value="ECO:0007669"/>
    <property type="project" value="TreeGrafter"/>
</dbReference>
<keyword evidence="2" id="KW-0963">Cytoplasm</keyword>
<comment type="subcellular location">
    <subcellularLocation>
        <location evidence="1">Cytoplasm</location>
    </subcellularLocation>
</comment>
<dbReference type="Pfam" id="PF00565">
    <property type="entry name" value="SNase"/>
    <property type="match status" value="4"/>
</dbReference>
<sequence>VASERPGEAYAEQARYFTETRVLNREIRVILKGADKFNNLFGQIKYTDNEEAIDLGFELVTSGCARSVDWGLRMLDESTAFKLREAERTAKQQRKGQWVNWTPPATPSSKLSGDFTGTVTEIVSGDCIVVSDSESGAERRVTLSSVRAPKIGRRQDTPEPYATEAKEFLRSKLIGKEVNVSLEYTRKVPINIGELGTDGATDNKVLSLGTVMLGSSNVAELALSRGLVRVVQHRPEEERSMHYESLVTAEQTAKKNKKGIHSGKEPAPHHVNDVSVAGSGKKAQQYLPFLTRGRLAATVDYCLSGHRLKLYIPKEGAMIAFSPSGVRTPSRAQAASNRGPATKEEPFWEEAVQFTRRHCLQRDVEIEIETCDRGGTFLGNLEVPGHKHFDLGLGLLEAGLGSLHPSFDASRVSNGTALMRAEAAAKSGKRKIWQNWSPPAEGDSIESNGAANGHASGPRESLNVTVTEVASGREFFVQKAEEPRVAWLAEQLRELAVSDSQGKAGLLKSGALCLAQFTLDNQWYRARVDEVHSKDPINPQYTVSFLDFGNREKSGGSRIKPINAALSAVPPQAIRCRLAYCKAPKLDAELGQEAAQHLSSLLGDGRKLVATVEAKEKAGQSGPAASEQLLHVILCDPEDTDVAASVNAEMLSVGLARLQTPRGSKAAAAKDTLEKLATAEEKAKAAHEGLWMYGDPGSESEDEEPTRKPWGRR</sequence>
<feature type="region of interest" description="Disordered" evidence="5">
    <location>
        <begin position="690"/>
        <end position="713"/>
    </location>
</feature>
<proteinExistence type="predicted"/>
<dbReference type="Pfam" id="PF00567">
    <property type="entry name" value="TUDOR"/>
    <property type="match status" value="1"/>
</dbReference>
<dbReference type="InterPro" id="IPR035437">
    <property type="entry name" value="SNase_OB-fold_sf"/>
</dbReference>
<dbReference type="PROSITE" id="PS50304">
    <property type="entry name" value="TUDOR"/>
    <property type="match status" value="1"/>
</dbReference>
<dbReference type="InterPro" id="IPR002999">
    <property type="entry name" value="Tudor"/>
</dbReference>
<dbReference type="PANTHER" id="PTHR12302">
    <property type="entry name" value="EBNA2 BINDING PROTEIN P100"/>
    <property type="match status" value="1"/>
</dbReference>
<dbReference type="SUPFAM" id="SSF50199">
    <property type="entry name" value="Staphylococcal nuclease"/>
    <property type="match status" value="4"/>
</dbReference>
<dbReference type="Gene3D" id="2.30.30.140">
    <property type="match status" value="1"/>
</dbReference>
<feature type="domain" description="Tudor" evidence="6">
    <location>
        <begin position="506"/>
        <end position="569"/>
    </location>
</feature>
<evidence type="ECO:0000256" key="5">
    <source>
        <dbReference type="SAM" id="MobiDB-lite"/>
    </source>
</evidence>
<keyword evidence="4" id="KW-0677">Repeat</keyword>
<protein>
    <submittedName>
        <fullName evidence="8">Uncharacterized protein</fullName>
    </submittedName>
</protein>
<dbReference type="Gene3D" id="2.40.50.90">
    <property type="match status" value="4"/>
</dbReference>
<evidence type="ECO:0000313" key="9">
    <source>
        <dbReference type="Proteomes" id="UP001485043"/>
    </source>
</evidence>
<dbReference type="GO" id="GO:0006402">
    <property type="term" value="P:mRNA catabolic process"/>
    <property type="evidence" value="ECO:0007669"/>
    <property type="project" value="TreeGrafter"/>
</dbReference>
<dbReference type="GO" id="GO:0003723">
    <property type="term" value="F:RNA binding"/>
    <property type="evidence" value="ECO:0007669"/>
    <property type="project" value="TreeGrafter"/>
</dbReference>
<accession>A0AAW1RXB4</accession>
<name>A0AAW1RXB4_9CHLO</name>
<evidence type="ECO:0000256" key="3">
    <source>
        <dbReference type="ARBA" id="ARBA00022553"/>
    </source>
</evidence>
<dbReference type="FunFam" id="2.30.30.140:FF:000018">
    <property type="entry name" value="Serine/threonine-protein kinase 31"/>
    <property type="match status" value="1"/>
</dbReference>
<evidence type="ECO:0000259" key="7">
    <source>
        <dbReference type="PROSITE" id="PS50830"/>
    </source>
</evidence>
<evidence type="ECO:0000256" key="4">
    <source>
        <dbReference type="ARBA" id="ARBA00022737"/>
    </source>
</evidence>
<evidence type="ECO:0000259" key="6">
    <source>
        <dbReference type="PROSITE" id="PS50304"/>
    </source>
</evidence>
<reference evidence="8 9" key="1">
    <citation type="journal article" date="2024" name="Nat. Commun.">
        <title>Phylogenomics reveals the evolutionary origins of lichenization in chlorophyte algae.</title>
        <authorList>
            <person name="Puginier C."/>
            <person name="Libourel C."/>
            <person name="Otte J."/>
            <person name="Skaloud P."/>
            <person name="Haon M."/>
            <person name="Grisel S."/>
            <person name="Petersen M."/>
            <person name="Berrin J.G."/>
            <person name="Delaux P.M."/>
            <person name="Dal Grande F."/>
            <person name="Keller J."/>
        </authorList>
    </citation>
    <scope>NUCLEOTIDE SEQUENCE [LARGE SCALE GENOMIC DNA]</scope>
    <source>
        <strain evidence="8 9">SAG 2523</strain>
    </source>
</reference>
<evidence type="ECO:0000256" key="2">
    <source>
        <dbReference type="ARBA" id="ARBA00022490"/>
    </source>
</evidence>
<gene>
    <name evidence="8" type="ORF">WJX84_003187</name>
</gene>